<evidence type="ECO:0000256" key="3">
    <source>
        <dbReference type="ARBA" id="ARBA00011890"/>
    </source>
</evidence>
<evidence type="ECO:0000256" key="1">
    <source>
        <dbReference type="ARBA" id="ARBA00004496"/>
    </source>
</evidence>
<dbReference type="InterPro" id="IPR029063">
    <property type="entry name" value="SAM-dependent_MTases_sf"/>
</dbReference>
<dbReference type="GO" id="GO:0004719">
    <property type="term" value="F:protein-L-isoaspartate (D-aspartate) O-methyltransferase activity"/>
    <property type="evidence" value="ECO:0007669"/>
    <property type="project" value="UniProtKB-EC"/>
</dbReference>
<keyword evidence="8" id="KW-0949">S-adenosyl-L-methionine</keyword>
<evidence type="ECO:0000256" key="6">
    <source>
        <dbReference type="ARBA" id="ARBA00022603"/>
    </source>
</evidence>
<dbReference type="InterPro" id="IPR000682">
    <property type="entry name" value="PCMT"/>
</dbReference>
<evidence type="ECO:0000256" key="10">
    <source>
        <dbReference type="ARBA" id="ARBA00031323"/>
    </source>
</evidence>
<dbReference type="CDD" id="cd02440">
    <property type="entry name" value="AdoMet_MTases"/>
    <property type="match status" value="1"/>
</dbReference>
<evidence type="ECO:0000256" key="7">
    <source>
        <dbReference type="ARBA" id="ARBA00022679"/>
    </source>
</evidence>
<proteinExistence type="inferred from homology"/>
<dbReference type="PANTHER" id="PTHR11579">
    <property type="entry name" value="PROTEIN-L-ISOASPARTATE O-METHYLTRANSFERASE"/>
    <property type="match status" value="1"/>
</dbReference>
<dbReference type="Gene3D" id="3.40.50.150">
    <property type="entry name" value="Vaccinia Virus protein VP39"/>
    <property type="match status" value="1"/>
</dbReference>
<accession>A0A455SVU8</accession>
<dbReference type="GO" id="GO:0005737">
    <property type="term" value="C:cytoplasm"/>
    <property type="evidence" value="ECO:0007669"/>
    <property type="project" value="UniProtKB-SubCell"/>
</dbReference>
<evidence type="ECO:0000256" key="5">
    <source>
        <dbReference type="ARBA" id="ARBA00022490"/>
    </source>
</evidence>
<evidence type="ECO:0000256" key="11">
    <source>
        <dbReference type="ARBA" id="ARBA00031350"/>
    </source>
</evidence>
<reference evidence="12" key="1">
    <citation type="submission" date="2018-12" db="EMBL/GenBank/DDBJ databases">
        <title>Novel natural products biosynthetic potential of the class Ktedonobacteria.</title>
        <authorList>
            <person name="Zheng Y."/>
            <person name="Saitou A."/>
            <person name="Wang C.M."/>
            <person name="Toyoda A."/>
            <person name="Minakuchi Y."/>
            <person name="Sekiguchi Y."/>
            <person name="Ueda K."/>
            <person name="Takano H."/>
            <person name="Sakai Y."/>
            <person name="Yokota A."/>
            <person name="Yabe S."/>
        </authorList>
    </citation>
    <scope>NUCLEOTIDE SEQUENCE</scope>
    <source>
        <strain evidence="12">COM3</strain>
    </source>
</reference>
<evidence type="ECO:0000256" key="2">
    <source>
        <dbReference type="ARBA" id="ARBA00005369"/>
    </source>
</evidence>
<evidence type="ECO:0000256" key="4">
    <source>
        <dbReference type="ARBA" id="ARBA00013346"/>
    </source>
</evidence>
<evidence type="ECO:0000313" key="12">
    <source>
        <dbReference type="EMBL" id="BBH91800.1"/>
    </source>
</evidence>
<dbReference type="EC" id="2.1.1.77" evidence="3"/>
<protein>
    <recommendedName>
        <fullName evidence="4">Protein-L-isoaspartate O-methyltransferase</fullName>
        <ecNumber evidence="3">2.1.1.77</ecNumber>
    </recommendedName>
    <alternativeName>
        <fullName evidence="11">L-isoaspartyl protein carboxyl methyltransferase</fullName>
    </alternativeName>
    <alternativeName>
        <fullName evidence="9">Protein L-isoaspartyl methyltransferase</fullName>
    </alternativeName>
    <alternativeName>
        <fullName evidence="10">Protein-beta-aspartate methyltransferase</fullName>
    </alternativeName>
</protein>
<comment type="subcellular location">
    <subcellularLocation>
        <location evidence="1">Cytoplasm</location>
    </subcellularLocation>
</comment>
<dbReference type="EMBL" id="AP019376">
    <property type="protein sequence ID" value="BBH91800.1"/>
    <property type="molecule type" value="Genomic_DNA"/>
</dbReference>
<dbReference type="GO" id="GO:0032259">
    <property type="term" value="P:methylation"/>
    <property type="evidence" value="ECO:0007669"/>
    <property type="project" value="UniProtKB-KW"/>
</dbReference>
<dbReference type="Pfam" id="PF01135">
    <property type="entry name" value="PCMT"/>
    <property type="match status" value="1"/>
</dbReference>
<gene>
    <name evidence="12" type="ORF">KTC_65510</name>
</gene>
<name>A0A455SVU8_9CHLR</name>
<dbReference type="SUPFAM" id="SSF53335">
    <property type="entry name" value="S-adenosyl-L-methionine-dependent methyltransferases"/>
    <property type="match status" value="1"/>
</dbReference>
<dbReference type="PANTHER" id="PTHR11579:SF0">
    <property type="entry name" value="PROTEIN-L-ISOASPARTATE(D-ASPARTATE) O-METHYLTRANSFERASE"/>
    <property type="match status" value="1"/>
</dbReference>
<dbReference type="AlphaFoldDB" id="A0A455SVU8"/>
<evidence type="ECO:0000256" key="8">
    <source>
        <dbReference type="ARBA" id="ARBA00022691"/>
    </source>
</evidence>
<keyword evidence="7" id="KW-0808">Transferase</keyword>
<keyword evidence="6" id="KW-0489">Methyltransferase</keyword>
<keyword evidence="5" id="KW-0963">Cytoplasm</keyword>
<sequence length="363" mass="40727">MTDTEHLVRHIEQRLQRPLQPAIRQAFLHIPREEFVSQYYQKRENGLSWKLVPASTQQVYQDHVLVTAIDDKERPFSSSSQPSVMALQLEALEIQPGQRILEIGTGTGYNAALLGFLVGAGGQVISIDIQEGLIEVAKRRLSTTGNISVLYGDGFAGCREYVPYDRILATCGVRQVPQAWTDQLQSSGRLICNLHTNLTSIFLCADKCPSGRLEGRLLDIDASYMLMHTGSYQPGKPLDWSAYEALPQRHVQFAEPVDVLLKSPAFCLQLQALVPGIFKKYHGNREAIYLYLLTDEVAMRVDGDSLLFFGDQQADIEQKIKQCVQLYRASGRLPISEYRFSLDGDCLHFSVAGKAFQLCLQNE</sequence>
<evidence type="ECO:0000256" key="9">
    <source>
        <dbReference type="ARBA" id="ARBA00030757"/>
    </source>
</evidence>
<organism evidence="12">
    <name type="scientific">Thermosporothrix sp. COM3</name>
    <dbReference type="NCBI Taxonomy" id="2490863"/>
    <lineage>
        <taxon>Bacteria</taxon>
        <taxon>Bacillati</taxon>
        <taxon>Chloroflexota</taxon>
        <taxon>Ktedonobacteria</taxon>
        <taxon>Ktedonobacterales</taxon>
        <taxon>Thermosporotrichaceae</taxon>
        <taxon>Thermosporothrix</taxon>
    </lineage>
</organism>
<comment type="similarity">
    <text evidence="2">Belongs to the methyltransferase superfamily. L-isoaspartyl/D-aspartyl protein methyltransferase family.</text>
</comment>